<evidence type="ECO:0000256" key="1">
    <source>
        <dbReference type="SAM" id="MobiDB-lite"/>
    </source>
</evidence>
<dbReference type="EMBL" id="JACHNG010000001">
    <property type="protein sequence ID" value="MBB4781115.1"/>
    <property type="molecule type" value="Genomic_DNA"/>
</dbReference>
<proteinExistence type="predicted"/>
<dbReference type="Proteomes" id="UP000530530">
    <property type="component" value="Unassembled WGS sequence"/>
</dbReference>
<evidence type="ECO:0000313" key="2">
    <source>
        <dbReference type="EMBL" id="MBB4781115.1"/>
    </source>
</evidence>
<reference evidence="2 3" key="1">
    <citation type="submission" date="2020-08" db="EMBL/GenBank/DDBJ databases">
        <title>Sequencing the genomes of 1000 actinobacteria strains.</title>
        <authorList>
            <person name="Klenk H.-P."/>
        </authorList>
    </citation>
    <scope>NUCLEOTIDE SEQUENCE [LARGE SCALE GENOMIC DNA]</scope>
    <source>
        <strain evidence="2 3">DSM 41530</strain>
    </source>
</reference>
<name>A0ABR6LFJ1_9ACTN</name>
<accession>A0ABR6LFJ1</accession>
<sequence>MAYGPSGSARSRAGWAAGVVPASR</sequence>
<gene>
    <name evidence="2" type="ORF">BJY27_002076</name>
</gene>
<keyword evidence="3" id="KW-1185">Reference proteome</keyword>
<protein>
    <submittedName>
        <fullName evidence="2">Uncharacterized protein</fullName>
    </submittedName>
</protein>
<evidence type="ECO:0000313" key="3">
    <source>
        <dbReference type="Proteomes" id="UP000530530"/>
    </source>
</evidence>
<feature type="region of interest" description="Disordered" evidence="1">
    <location>
        <begin position="1"/>
        <end position="24"/>
    </location>
</feature>
<organism evidence="2 3">
    <name type="scientific">Streptomyces rapamycinicus</name>
    <dbReference type="NCBI Taxonomy" id="1226757"/>
    <lineage>
        <taxon>Bacteria</taxon>
        <taxon>Bacillati</taxon>
        <taxon>Actinomycetota</taxon>
        <taxon>Actinomycetes</taxon>
        <taxon>Kitasatosporales</taxon>
        <taxon>Streptomycetaceae</taxon>
        <taxon>Streptomyces</taxon>
        <taxon>Streptomyces violaceusniger group</taxon>
    </lineage>
</organism>
<comment type="caution">
    <text evidence="2">The sequence shown here is derived from an EMBL/GenBank/DDBJ whole genome shotgun (WGS) entry which is preliminary data.</text>
</comment>
<feature type="compositionally biased region" description="Low complexity" evidence="1">
    <location>
        <begin position="1"/>
        <end position="18"/>
    </location>
</feature>